<feature type="region of interest" description="Disordered" evidence="1">
    <location>
        <begin position="173"/>
        <end position="202"/>
    </location>
</feature>
<dbReference type="EMBL" id="CAEZXP010000001">
    <property type="protein sequence ID" value="CAB4681983.1"/>
    <property type="molecule type" value="Genomic_DNA"/>
</dbReference>
<name>A0A6J6NBQ2_9ZZZZ</name>
<proteinExistence type="predicted"/>
<organism evidence="2">
    <name type="scientific">freshwater metagenome</name>
    <dbReference type="NCBI Taxonomy" id="449393"/>
    <lineage>
        <taxon>unclassified sequences</taxon>
        <taxon>metagenomes</taxon>
        <taxon>ecological metagenomes</taxon>
    </lineage>
</organism>
<gene>
    <name evidence="2" type="ORF">UFOPK2399_00001</name>
</gene>
<protein>
    <submittedName>
        <fullName evidence="2">Unannotated protein</fullName>
    </submittedName>
</protein>
<dbReference type="AlphaFoldDB" id="A0A6J6NBQ2"/>
<evidence type="ECO:0000313" key="2">
    <source>
        <dbReference type="EMBL" id="CAB4681983.1"/>
    </source>
</evidence>
<sequence>MSHRRCARVPSAPVKHDLAARLTDDRCDDPERLVEVVEDRALLDVEFEVRLRKIPSRNRRFAADAPSLFVTERDDNERQVGSFGNLDPGENTENPVVLAAVRHRVEMRADPHLGVATAPDRVLRLVNSHLKPRRLHPGCDQPVGCILFERIPNPRRVNRVDDLEACVEHAHRVTQRRGANSAVTPVPDRRRSSSTARRPVSP</sequence>
<reference evidence="2" key="1">
    <citation type="submission" date="2020-05" db="EMBL/GenBank/DDBJ databases">
        <authorList>
            <person name="Chiriac C."/>
            <person name="Salcher M."/>
            <person name="Ghai R."/>
            <person name="Kavagutti S V."/>
        </authorList>
    </citation>
    <scope>NUCLEOTIDE SEQUENCE</scope>
</reference>
<evidence type="ECO:0000256" key="1">
    <source>
        <dbReference type="SAM" id="MobiDB-lite"/>
    </source>
</evidence>
<accession>A0A6J6NBQ2</accession>